<sequence length="376" mass="41332">MSKTKRRTLKTPAIARGAKPRLTVDVGPLLETFWTGIPVFTRRLVQALLADGRVDLSYCFNLTELPAAKVHAALTMGTGAFLRNHYEAHAYASYRPADTSAPLLYPSNKKVAGVSPREASVVHDISTLVMPENHETANVDHHMDSLAQELASDELVLCASEATQAALTTYFPSVAAKTRIMYQYVDWPEGFALMDHNLPRPELGRYAVVVGTIEPRKNLSILLHALSLPELRESDLKFVIIGKVGWLVEGFLEALTLAQRERLIFTGFVSEFVKYRLIAHAEFMVFPSLYEGFGIPALEALSLGKPVLAARTSSFPEVIGKAGVYFDPLSVTEFAAALAEIEAPARLVELTTHTRVQAAQFTPARMASPVLEWLVA</sequence>
<dbReference type="AlphaFoldDB" id="A0A840VAL2"/>
<evidence type="ECO:0000259" key="2">
    <source>
        <dbReference type="Pfam" id="PF00534"/>
    </source>
</evidence>
<feature type="domain" description="Glycosyl transferase family 1" evidence="2">
    <location>
        <begin position="201"/>
        <end position="342"/>
    </location>
</feature>
<protein>
    <recommendedName>
        <fullName evidence="2">Glycosyl transferase family 1 domain-containing protein</fullName>
    </recommendedName>
</protein>
<accession>A0A840VAL2</accession>
<dbReference type="InterPro" id="IPR001296">
    <property type="entry name" value="Glyco_trans_1"/>
</dbReference>
<dbReference type="CDD" id="cd03809">
    <property type="entry name" value="GT4_MtfB-like"/>
    <property type="match status" value="1"/>
</dbReference>
<dbReference type="PANTHER" id="PTHR46401:SF2">
    <property type="entry name" value="GLYCOSYLTRANSFERASE WBBK-RELATED"/>
    <property type="match status" value="1"/>
</dbReference>
<dbReference type="Pfam" id="PF00534">
    <property type="entry name" value="Glycos_transf_1"/>
    <property type="match status" value="1"/>
</dbReference>
<dbReference type="SUPFAM" id="SSF53756">
    <property type="entry name" value="UDP-Glycosyltransferase/glycogen phosphorylase"/>
    <property type="match status" value="1"/>
</dbReference>
<dbReference type="PANTHER" id="PTHR46401">
    <property type="entry name" value="GLYCOSYLTRANSFERASE WBBK-RELATED"/>
    <property type="match status" value="1"/>
</dbReference>
<dbReference type="Gene3D" id="3.40.50.2000">
    <property type="entry name" value="Glycogen Phosphorylase B"/>
    <property type="match status" value="1"/>
</dbReference>
<proteinExistence type="predicted"/>
<evidence type="ECO:0000313" key="3">
    <source>
        <dbReference type="EMBL" id="MBB5372746.1"/>
    </source>
</evidence>
<comment type="caution">
    <text evidence="3">The sequence shown here is derived from an EMBL/GenBank/DDBJ whole genome shotgun (WGS) entry which is preliminary data.</text>
</comment>
<evidence type="ECO:0000256" key="1">
    <source>
        <dbReference type="ARBA" id="ARBA00022679"/>
    </source>
</evidence>
<dbReference type="GO" id="GO:0016757">
    <property type="term" value="F:glycosyltransferase activity"/>
    <property type="evidence" value="ECO:0007669"/>
    <property type="project" value="InterPro"/>
</dbReference>
<organism evidence="3 4">
    <name type="scientific">Acidocella aromatica</name>
    <dbReference type="NCBI Taxonomy" id="1303579"/>
    <lineage>
        <taxon>Bacteria</taxon>
        <taxon>Pseudomonadati</taxon>
        <taxon>Pseudomonadota</taxon>
        <taxon>Alphaproteobacteria</taxon>
        <taxon>Acetobacterales</taxon>
        <taxon>Acidocellaceae</taxon>
        <taxon>Acidocella</taxon>
    </lineage>
</organism>
<evidence type="ECO:0000313" key="4">
    <source>
        <dbReference type="Proteomes" id="UP000553706"/>
    </source>
</evidence>
<name>A0A840VAL2_9PROT</name>
<dbReference type="RefSeq" id="WP_183265770.1">
    <property type="nucleotide sequence ID" value="NZ_JACHFJ010000003.1"/>
</dbReference>
<reference evidence="3 4" key="1">
    <citation type="submission" date="2020-08" db="EMBL/GenBank/DDBJ databases">
        <title>Genomic Encyclopedia of Type Strains, Phase IV (KMG-IV): sequencing the most valuable type-strain genomes for metagenomic binning, comparative biology and taxonomic classification.</title>
        <authorList>
            <person name="Goeker M."/>
        </authorList>
    </citation>
    <scope>NUCLEOTIDE SEQUENCE [LARGE SCALE GENOMIC DNA]</scope>
    <source>
        <strain evidence="3 4">DSM 27026</strain>
    </source>
</reference>
<keyword evidence="4" id="KW-1185">Reference proteome</keyword>
<keyword evidence="1" id="KW-0808">Transferase</keyword>
<gene>
    <name evidence="3" type="ORF">HNP71_000997</name>
</gene>
<dbReference type="EMBL" id="JACHFJ010000003">
    <property type="protein sequence ID" value="MBB5372746.1"/>
    <property type="molecule type" value="Genomic_DNA"/>
</dbReference>
<dbReference type="Proteomes" id="UP000553706">
    <property type="component" value="Unassembled WGS sequence"/>
</dbReference>